<protein>
    <submittedName>
        <fullName evidence="6">ABC transporter ATP-binding protein</fullName>
    </submittedName>
</protein>
<accession>A0A3P3U3H4</accession>
<organism evidence="6 7">
    <name type="scientific">Paenibacillus oralis</name>
    <dbReference type="NCBI Taxonomy" id="2490856"/>
    <lineage>
        <taxon>Bacteria</taxon>
        <taxon>Bacillati</taxon>
        <taxon>Bacillota</taxon>
        <taxon>Bacilli</taxon>
        <taxon>Bacillales</taxon>
        <taxon>Paenibacillaceae</taxon>
        <taxon>Paenibacillus</taxon>
    </lineage>
</organism>
<evidence type="ECO:0000256" key="3">
    <source>
        <dbReference type="ARBA" id="ARBA00022741"/>
    </source>
</evidence>
<dbReference type="InterPro" id="IPR027417">
    <property type="entry name" value="P-loop_NTPase"/>
</dbReference>
<dbReference type="GO" id="GO:0016887">
    <property type="term" value="F:ATP hydrolysis activity"/>
    <property type="evidence" value="ECO:0007669"/>
    <property type="project" value="InterPro"/>
</dbReference>
<dbReference type="RefSeq" id="WP_128631918.1">
    <property type="nucleotide sequence ID" value="NZ_RRCN01000001.1"/>
</dbReference>
<evidence type="ECO:0000313" key="7">
    <source>
        <dbReference type="Proteomes" id="UP000267017"/>
    </source>
</evidence>
<dbReference type="PROSITE" id="PS00211">
    <property type="entry name" value="ABC_TRANSPORTER_1"/>
    <property type="match status" value="1"/>
</dbReference>
<dbReference type="AlphaFoldDB" id="A0A3P3U3H4"/>
<comment type="caution">
    <text evidence="6">The sequence shown here is derived from an EMBL/GenBank/DDBJ whole genome shotgun (WGS) entry which is preliminary data.</text>
</comment>
<dbReference type="InterPro" id="IPR003439">
    <property type="entry name" value="ABC_transporter-like_ATP-bd"/>
</dbReference>
<dbReference type="OrthoDB" id="9804819at2"/>
<feature type="domain" description="ABC transporter" evidence="5">
    <location>
        <begin position="7"/>
        <end position="237"/>
    </location>
</feature>
<evidence type="ECO:0000256" key="2">
    <source>
        <dbReference type="ARBA" id="ARBA00022448"/>
    </source>
</evidence>
<proteinExistence type="inferred from homology"/>
<dbReference type="Gene3D" id="3.40.50.300">
    <property type="entry name" value="P-loop containing nucleotide triphosphate hydrolases"/>
    <property type="match status" value="1"/>
</dbReference>
<sequence>MTDKLLLRVSNLEKSFSNQPILRNISFEIHKGEVLGLVGPNGSGKTTTIRTILDFYKPNSGSITLLHTDCNKHFDQVGRRIGVMLESSGMYPLLTGREYLEFFGQIGAMAGKELAAAVDDALDKTGLIDAQNKRIGTYSKGMIQRLAFGRAILNRPALLILDEPFDGIDVEAKRNLMDVIASMRHEGLGVLITSHNLKEVDEICTRMIFIKNGRIVHDNTLNEIRDMYREDAVFHIFFHPDVDGAKVQALFPGDPYDDVKKVLHARLTAHHTKEKIMDIIFENKLQVREAYEENKNIEDIYMDFMKSN</sequence>
<dbReference type="PANTHER" id="PTHR43335">
    <property type="entry name" value="ABC TRANSPORTER, ATP-BINDING PROTEIN"/>
    <property type="match status" value="1"/>
</dbReference>
<dbReference type="SMART" id="SM00382">
    <property type="entry name" value="AAA"/>
    <property type="match status" value="1"/>
</dbReference>
<dbReference type="InterPro" id="IPR017871">
    <property type="entry name" value="ABC_transporter-like_CS"/>
</dbReference>
<dbReference type="PROSITE" id="PS50893">
    <property type="entry name" value="ABC_TRANSPORTER_2"/>
    <property type="match status" value="1"/>
</dbReference>
<comment type="similarity">
    <text evidence="1">Belongs to the ABC transporter superfamily.</text>
</comment>
<evidence type="ECO:0000313" key="6">
    <source>
        <dbReference type="EMBL" id="RRJ64098.1"/>
    </source>
</evidence>
<keyword evidence="7" id="KW-1185">Reference proteome</keyword>
<dbReference type="Pfam" id="PF00005">
    <property type="entry name" value="ABC_tran"/>
    <property type="match status" value="1"/>
</dbReference>
<evidence type="ECO:0000256" key="1">
    <source>
        <dbReference type="ARBA" id="ARBA00005417"/>
    </source>
</evidence>
<dbReference type="InterPro" id="IPR003593">
    <property type="entry name" value="AAA+_ATPase"/>
</dbReference>
<keyword evidence="4 6" id="KW-0067">ATP-binding</keyword>
<reference evidence="6 7" key="1">
    <citation type="submission" date="2018-11" db="EMBL/GenBank/DDBJ databases">
        <title>Genome sequencing of Paenibacillus sp. KCOM 3021 (= ChDC PVNT-B20).</title>
        <authorList>
            <person name="Kook J.-K."/>
            <person name="Park S.-N."/>
            <person name="Lim Y.K."/>
        </authorList>
    </citation>
    <scope>NUCLEOTIDE SEQUENCE [LARGE SCALE GENOMIC DNA]</scope>
    <source>
        <strain evidence="6 7">KCOM 3021</strain>
    </source>
</reference>
<dbReference type="GO" id="GO:0005524">
    <property type="term" value="F:ATP binding"/>
    <property type="evidence" value="ECO:0007669"/>
    <property type="project" value="UniProtKB-KW"/>
</dbReference>
<name>A0A3P3U3H4_9BACL</name>
<dbReference type="Proteomes" id="UP000267017">
    <property type="component" value="Unassembled WGS sequence"/>
</dbReference>
<gene>
    <name evidence="6" type="ORF">EHV15_15040</name>
</gene>
<keyword evidence="3" id="KW-0547">Nucleotide-binding</keyword>
<evidence type="ECO:0000256" key="4">
    <source>
        <dbReference type="ARBA" id="ARBA00022840"/>
    </source>
</evidence>
<dbReference type="PANTHER" id="PTHR43335:SF4">
    <property type="entry name" value="ABC TRANSPORTER, ATP-BINDING PROTEIN"/>
    <property type="match status" value="1"/>
</dbReference>
<dbReference type="CDD" id="cd03230">
    <property type="entry name" value="ABC_DR_subfamily_A"/>
    <property type="match status" value="1"/>
</dbReference>
<dbReference type="EMBL" id="RRCN01000001">
    <property type="protein sequence ID" value="RRJ64098.1"/>
    <property type="molecule type" value="Genomic_DNA"/>
</dbReference>
<evidence type="ECO:0000259" key="5">
    <source>
        <dbReference type="PROSITE" id="PS50893"/>
    </source>
</evidence>
<keyword evidence="2" id="KW-0813">Transport</keyword>
<dbReference type="SUPFAM" id="SSF52540">
    <property type="entry name" value="P-loop containing nucleoside triphosphate hydrolases"/>
    <property type="match status" value="1"/>
</dbReference>